<dbReference type="AlphaFoldDB" id="A0A8S0WZB5"/>
<dbReference type="PROSITE" id="PS50088">
    <property type="entry name" value="ANK_REPEAT"/>
    <property type="match status" value="1"/>
</dbReference>
<dbReference type="Gene3D" id="1.25.40.20">
    <property type="entry name" value="Ankyrin repeat-containing domain"/>
    <property type="match status" value="1"/>
</dbReference>
<evidence type="ECO:0000256" key="2">
    <source>
        <dbReference type="SAM" id="MobiDB-lite"/>
    </source>
</evidence>
<comment type="caution">
    <text evidence="4">The sequence shown here is derived from an EMBL/GenBank/DDBJ whole genome shotgun (WGS) entry which is preliminary data.</text>
</comment>
<reference evidence="4 5" key="1">
    <citation type="submission" date="2020-01" db="EMBL/GenBank/DDBJ databases">
        <authorList>
            <person name="Gupta K D."/>
        </authorList>
    </citation>
    <scope>NUCLEOTIDE SEQUENCE [LARGE SCALE GENOMIC DNA]</scope>
</reference>
<feature type="region of interest" description="Disordered" evidence="2">
    <location>
        <begin position="335"/>
        <end position="361"/>
    </location>
</feature>
<evidence type="ECO:0000313" key="4">
    <source>
        <dbReference type="EMBL" id="CAA7262588.1"/>
    </source>
</evidence>
<feature type="repeat" description="ANK" evidence="1">
    <location>
        <begin position="410"/>
        <end position="432"/>
    </location>
</feature>
<dbReference type="SUPFAM" id="SSF48403">
    <property type="entry name" value="Ankyrin repeat"/>
    <property type="match status" value="1"/>
</dbReference>
<dbReference type="InterPro" id="IPR016181">
    <property type="entry name" value="Acyl_CoA_acyltransferase"/>
</dbReference>
<dbReference type="GO" id="GO:0016747">
    <property type="term" value="F:acyltransferase activity, transferring groups other than amino-acyl groups"/>
    <property type="evidence" value="ECO:0007669"/>
    <property type="project" value="InterPro"/>
</dbReference>
<name>A0A8S0WZB5_CYCAE</name>
<sequence>MSVGVGEAWAKPKRASKNRHPEPPWRLRPHRSAPQNDSSVLDLTSPQFAYSTNPCTTSVTVHAEQGSASPRLAFLPPSLIFSVSSEDVPHVPAPASAPTRTRMELGKDTHFWVLHNESILLPPWPLTTTTPLPPPPNFKEMATNLNLSECTATFRTKAHYEHRDRLQHVTGTLTHPTLGELATVSCLQIHGRMWFKRHGDFLEMMDDDSQELHEFSVTLFDKDSNVRPWLVDGGGARSGSGCWGMELSVGDMLYIKDLNVKEEFRRRGVGSYLLQKLLESPHMGYRGHAFCWPTPIGFRGDKAEWARLQAAITAFYRKNGFRRIGLTSFLAYSPDPSHPSRTLDAASDPETPSIEFGSNNPNAPDLSADETKAQYPLHCAISNTKDPSIIQLIRVAHNIDAASIRKHDVNGLTPVHIAASGENLHALRVLLELDPSGIAKDLKDAHNREGMTPLEALRSSMRSIREFSETLLSAWKGYTDEGLRCEYIMTKAMGLPLGVGEETEEEYVKKRKFGCTCGKCTGGWLSPRMRFRLTAQADIQHDMLRMEDYQFEARRPLSSAELLYSTLDYVPLVIRQEIYKTFYVGFYTIFHAISLVLGRRPQGPASIPTPQVVLIEALALEPRAVQFYLGKGGKVEYVLDATVDIAREQSALGDGTFEETFDTDEVGGGQGERYVELPKCANDLEFDIVRRNIGLAGGLVWGPYYERDEDEDGMEVDDDDDDSD</sequence>
<dbReference type="InterPro" id="IPR000182">
    <property type="entry name" value="GNAT_dom"/>
</dbReference>
<dbReference type="Gene3D" id="3.40.630.30">
    <property type="match status" value="1"/>
</dbReference>
<feature type="domain" description="N-acetyltransferase" evidence="3">
    <location>
        <begin position="189"/>
        <end position="344"/>
    </location>
</feature>
<keyword evidence="1" id="KW-0040">ANK repeat</keyword>
<dbReference type="OrthoDB" id="508139at2759"/>
<dbReference type="Proteomes" id="UP000467700">
    <property type="component" value="Unassembled WGS sequence"/>
</dbReference>
<evidence type="ECO:0000313" key="5">
    <source>
        <dbReference type="Proteomes" id="UP000467700"/>
    </source>
</evidence>
<accession>A0A8S0WZB5</accession>
<proteinExistence type="predicted"/>
<keyword evidence="5" id="KW-1185">Reference proteome</keyword>
<dbReference type="EMBL" id="CACVBS010000036">
    <property type="protein sequence ID" value="CAA7262588.1"/>
    <property type="molecule type" value="Genomic_DNA"/>
</dbReference>
<gene>
    <name evidence="4" type="ORF">AAE3_LOCUS4747</name>
</gene>
<dbReference type="Pfam" id="PF13508">
    <property type="entry name" value="Acetyltransf_7"/>
    <property type="match status" value="1"/>
</dbReference>
<dbReference type="PROSITE" id="PS50297">
    <property type="entry name" value="ANK_REP_REGION"/>
    <property type="match status" value="1"/>
</dbReference>
<organism evidence="4 5">
    <name type="scientific">Cyclocybe aegerita</name>
    <name type="common">Black poplar mushroom</name>
    <name type="synonym">Agrocybe aegerita</name>
    <dbReference type="NCBI Taxonomy" id="1973307"/>
    <lineage>
        <taxon>Eukaryota</taxon>
        <taxon>Fungi</taxon>
        <taxon>Dikarya</taxon>
        <taxon>Basidiomycota</taxon>
        <taxon>Agaricomycotina</taxon>
        <taxon>Agaricomycetes</taxon>
        <taxon>Agaricomycetidae</taxon>
        <taxon>Agaricales</taxon>
        <taxon>Agaricineae</taxon>
        <taxon>Bolbitiaceae</taxon>
        <taxon>Cyclocybe</taxon>
    </lineage>
</organism>
<evidence type="ECO:0000259" key="3">
    <source>
        <dbReference type="PROSITE" id="PS51186"/>
    </source>
</evidence>
<dbReference type="InterPro" id="IPR036770">
    <property type="entry name" value="Ankyrin_rpt-contain_sf"/>
</dbReference>
<feature type="region of interest" description="Disordered" evidence="2">
    <location>
        <begin position="1"/>
        <end position="41"/>
    </location>
</feature>
<dbReference type="Pfam" id="PF12796">
    <property type="entry name" value="Ank_2"/>
    <property type="match status" value="1"/>
</dbReference>
<dbReference type="CDD" id="cd04301">
    <property type="entry name" value="NAT_SF"/>
    <property type="match status" value="1"/>
</dbReference>
<evidence type="ECO:0000256" key="1">
    <source>
        <dbReference type="PROSITE-ProRule" id="PRU00023"/>
    </source>
</evidence>
<dbReference type="InterPro" id="IPR002110">
    <property type="entry name" value="Ankyrin_rpt"/>
</dbReference>
<dbReference type="PROSITE" id="PS51186">
    <property type="entry name" value="GNAT"/>
    <property type="match status" value="1"/>
</dbReference>
<protein>
    <recommendedName>
        <fullName evidence="3">N-acetyltransferase domain-containing protein</fullName>
    </recommendedName>
</protein>
<dbReference type="SUPFAM" id="SSF55729">
    <property type="entry name" value="Acyl-CoA N-acyltransferases (Nat)"/>
    <property type="match status" value="1"/>
</dbReference>